<keyword evidence="3" id="KW-1185">Reference proteome</keyword>
<dbReference type="Gene3D" id="3.90.1140.10">
    <property type="entry name" value="Cyclic phosphodiesterase"/>
    <property type="match status" value="1"/>
</dbReference>
<dbReference type="AlphaFoldDB" id="A0A078AVE6"/>
<dbReference type="Pfam" id="PF10469">
    <property type="entry name" value="AKAP7_NLS"/>
    <property type="match status" value="1"/>
</dbReference>
<dbReference type="InParanoid" id="A0A078AVE6"/>
<dbReference type="OrthoDB" id="277832at2759"/>
<evidence type="ECO:0000259" key="1">
    <source>
        <dbReference type="Pfam" id="PF10469"/>
    </source>
</evidence>
<evidence type="ECO:0000313" key="3">
    <source>
        <dbReference type="Proteomes" id="UP000039865"/>
    </source>
</evidence>
<dbReference type="InterPro" id="IPR009210">
    <property type="entry name" value="ASCC1"/>
</dbReference>
<accession>A0A078AVE6</accession>
<dbReference type="EMBL" id="CCKQ01014572">
    <property type="protein sequence ID" value="CDW86355.1"/>
    <property type="molecule type" value="Genomic_DNA"/>
</dbReference>
<dbReference type="InterPro" id="IPR019510">
    <property type="entry name" value="AKAP7-like_phosphoesterase"/>
</dbReference>
<proteinExistence type="predicted"/>
<gene>
    <name evidence="2" type="primary">Contig7613.g8115</name>
    <name evidence="2" type="ORF">STYLEM_15449</name>
</gene>
<organism evidence="2 3">
    <name type="scientific">Stylonychia lemnae</name>
    <name type="common">Ciliate</name>
    <dbReference type="NCBI Taxonomy" id="5949"/>
    <lineage>
        <taxon>Eukaryota</taxon>
        <taxon>Sar</taxon>
        <taxon>Alveolata</taxon>
        <taxon>Ciliophora</taxon>
        <taxon>Intramacronucleata</taxon>
        <taxon>Spirotrichea</taxon>
        <taxon>Stichotrichia</taxon>
        <taxon>Sporadotrichida</taxon>
        <taxon>Oxytrichidae</taxon>
        <taxon>Stylonychinae</taxon>
        <taxon>Stylonychia</taxon>
    </lineage>
</organism>
<name>A0A078AVE6_STYLE</name>
<protein>
    <submittedName>
        <fullName evidence="2">Activating signal cointegrator 1 complex subunit 1-like</fullName>
    </submittedName>
</protein>
<dbReference type="PANTHER" id="PTHR13360">
    <property type="entry name" value="ACTIVATING SIGNAL COINTEGRATOR 1 COMPLEX SUBUNIT 1"/>
    <property type="match status" value="1"/>
</dbReference>
<evidence type="ECO:0000313" key="2">
    <source>
        <dbReference type="EMBL" id="CDW86355.1"/>
    </source>
</evidence>
<dbReference type="GO" id="GO:0005634">
    <property type="term" value="C:nucleus"/>
    <property type="evidence" value="ECO:0007669"/>
    <property type="project" value="TreeGrafter"/>
</dbReference>
<sequence length="310" mass="35954">MVENKCDYKFIKLNIGSASYRLPEINFNQPPFRGKMRVQKPKDVYAENPNLAYKLQAQQVNQSKKDKSTKTHIVCIPLNFDEIIPNYEAMVDKIKAMNVEGVSDNYFTSSNLLHVTLHTFNFTDDENTLSKAKSILIKNQLYIQQEILGACEGQNPKPFYLTLKGLKTFQTDDPTKAQVLYCDFKRDEGYAKLQKIASKIIYEFLNERIIENHQLKDIPYDFETELWDVKFHMTILKCYKSKNQSFNAKKIIDQLGDISIGVVSPLEVQLNNIHYIDTYTGKKIKRTEKGVNHDEEGFYACDAKIYLQNE</sequence>
<dbReference type="GO" id="GO:0006355">
    <property type="term" value="P:regulation of DNA-templated transcription"/>
    <property type="evidence" value="ECO:0007669"/>
    <property type="project" value="TreeGrafter"/>
</dbReference>
<dbReference type="GO" id="GO:0006307">
    <property type="term" value="P:DNA alkylation repair"/>
    <property type="evidence" value="ECO:0007669"/>
    <property type="project" value="InterPro"/>
</dbReference>
<feature type="domain" description="A-kinase anchor protein 7-like phosphoesterase" evidence="1">
    <location>
        <begin position="71"/>
        <end position="274"/>
    </location>
</feature>
<dbReference type="PANTHER" id="PTHR13360:SF1">
    <property type="entry name" value="ACTIVATING SIGNAL COINTEGRATOR 1 COMPLEX SUBUNIT 1"/>
    <property type="match status" value="1"/>
</dbReference>
<reference evidence="2 3" key="1">
    <citation type="submission" date="2014-06" db="EMBL/GenBank/DDBJ databases">
        <authorList>
            <person name="Swart Estienne"/>
        </authorList>
    </citation>
    <scope>NUCLEOTIDE SEQUENCE [LARGE SCALE GENOMIC DNA]</scope>
    <source>
        <strain evidence="2 3">130c</strain>
    </source>
</reference>
<dbReference type="Proteomes" id="UP000039865">
    <property type="component" value="Unassembled WGS sequence"/>
</dbReference>